<dbReference type="PATRIC" id="fig|1227452.3.peg.1113"/>
<organism evidence="1 2">
    <name type="scientific">Haloarcula amylolytica JCM 13557</name>
    <dbReference type="NCBI Taxonomy" id="1227452"/>
    <lineage>
        <taxon>Archaea</taxon>
        <taxon>Methanobacteriati</taxon>
        <taxon>Methanobacteriota</taxon>
        <taxon>Stenosarchaea group</taxon>
        <taxon>Halobacteria</taxon>
        <taxon>Halobacteriales</taxon>
        <taxon>Haloarculaceae</taxon>
        <taxon>Haloarcula</taxon>
    </lineage>
</organism>
<dbReference type="AlphaFoldDB" id="M0KPL5"/>
<evidence type="ECO:0000313" key="1">
    <source>
        <dbReference type="EMBL" id="EMA23307.1"/>
    </source>
</evidence>
<name>M0KPL5_9EURY</name>
<gene>
    <name evidence="1" type="ORF">C442_05576</name>
</gene>
<reference evidence="1 2" key="1">
    <citation type="journal article" date="2014" name="PLoS Genet.">
        <title>Phylogenetically driven sequencing of extremely halophilic archaea reveals strategies for static and dynamic osmo-response.</title>
        <authorList>
            <person name="Becker E.A."/>
            <person name="Seitzer P.M."/>
            <person name="Tritt A."/>
            <person name="Larsen D."/>
            <person name="Krusor M."/>
            <person name="Yao A.I."/>
            <person name="Wu D."/>
            <person name="Madern D."/>
            <person name="Eisen J.A."/>
            <person name="Darling A.E."/>
            <person name="Facciotti M.T."/>
        </authorList>
    </citation>
    <scope>NUCLEOTIDE SEQUENCE [LARGE SCALE GENOMIC DNA]</scope>
    <source>
        <strain evidence="1 2">JCM 13557</strain>
    </source>
</reference>
<protein>
    <submittedName>
        <fullName evidence="1">Uncharacterized protein</fullName>
    </submittedName>
</protein>
<comment type="caution">
    <text evidence="1">The sequence shown here is derived from an EMBL/GenBank/DDBJ whole genome shotgun (WGS) entry which is preliminary data.</text>
</comment>
<dbReference type="RefSeq" id="WP_008308537.1">
    <property type="nucleotide sequence ID" value="NZ_AOLW01000012.1"/>
</dbReference>
<dbReference type="EMBL" id="AOLW01000012">
    <property type="protein sequence ID" value="EMA23307.1"/>
    <property type="molecule type" value="Genomic_DNA"/>
</dbReference>
<proteinExistence type="predicted"/>
<accession>M0KPL5</accession>
<keyword evidence="2" id="KW-1185">Reference proteome</keyword>
<dbReference type="InterPro" id="IPR058994">
    <property type="entry name" value="Ig-containing_halobact"/>
</dbReference>
<dbReference type="Pfam" id="PF26515">
    <property type="entry name" value="Ig_halo_2"/>
    <property type="match status" value="1"/>
</dbReference>
<evidence type="ECO:0000313" key="2">
    <source>
        <dbReference type="Proteomes" id="UP000011623"/>
    </source>
</evidence>
<sequence length="165" mass="18136">MVSRRTIALLLGSALVIGYVQYDTVSGPFQPTLTVENNDTTAYHLSAYTVESREQAMYMNFEVTTRDSEHRLKTLSQLVWPDGDRNVTLADDGVPTEQITVAPGETVTTTIDGWTRGDVTVYLGEKVADNETHVYTRVRTCPRTGQEHSLTFEEDGGISGGSICA</sequence>
<dbReference type="Proteomes" id="UP000011623">
    <property type="component" value="Unassembled WGS sequence"/>
</dbReference>